<dbReference type="PANTHER" id="PTHR24421">
    <property type="entry name" value="NITRATE/NITRITE SENSOR PROTEIN NARX-RELATED"/>
    <property type="match status" value="1"/>
</dbReference>
<dbReference type="PANTHER" id="PTHR24421:SF63">
    <property type="entry name" value="SENSOR HISTIDINE KINASE DESK"/>
    <property type="match status" value="1"/>
</dbReference>
<dbReference type="Gene3D" id="3.30.565.10">
    <property type="entry name" value="Histidine kinase-like ATPase, C-terminal domain"/>
    <property type="match status" value="1"/>
</dbReference>
<keyword evidence="4" id="KW-1133">Transmembrane helix</keyword>
<protein>
    <recommendedName>
        <fullName evidence="5">Signal transduction histidine kinase subgroup 3 dimerisation and phosphoacceptor domain-containing protein</fullName>
    </recommendedName>
</protein>
<keyword evidence="4" id="KW-0812">Transmembrane</keyword>
<dbReference type="CDD" id="cd16917">
    <property type="entry name" value="HATPase_UhpB-NarQ-NarX-like"/>
    <property type="match status" value="1"/>
</dbReference>
<dbReference type="Gene3D" id="1.20.5.1930">
    <property type="match status" value="1"/>
</dbReference>
<name>A0ABN2R866_9ACTN</name>
<dbReference type="Pfam" id="PF07730">
    <property type="entry name" value="HisKA_3"/>
    <property type="match status" value="1"/>
</dbReference>
<keyword evidence="3" id="KW-0902">Two-component regulatory system</keyword>
<feature type="transmembrane region" description="Helical" evidence="4">
    <location>
        <begin position="364"/>
        <end position="381"/>
    </location>
</feature>
<keyword evidence="7" id="KW-1185">Reference proteome</keyword>
<dbReference type="EMBL" id="BAAAQM010000010">
    <property type="protein sequence ID" value="GAA1965207.1"/>
    <property type="molecule type" value="Genomic_DNA"/>
</dbReference>
<dbReference type="InterPro" id="IPR036890">
    <property type="entry name" value="HATPase_C_sf"/>
</dbReference>
<organism evidence="6 7">
    <name type="scientific">Catenulispora subtropica</name>
    <dbReference type="NCBI Taxonomy" id="450798"/>
    <lineage>
        <taxon>Bacteria</taxon>
        <taxon>Bacillati</taxon>
        <taxon>Actinomycetota</taxon>
        <taxon>Actinomycetes</taxon>
        <taxon>Catenulisporales</taxon>
        <taxon>Catenulisporaceae</taxon>
        <taxon>Catenulispora</taxon>
    </lineage>
</organism>
<gene>
    <name evidence="6" type="ORF">GCM10009838_23380</name>
</gene>
<evidence type="ECO:0000256" key="1">
    <source>
        <dbReference type="ARBA" id="ARBA00022679"/>
    </source>
</evidence>
<accession>A0ABN2R866</accession>
<evidence type="ECO:0000259" key="5">
    <source>
        <dbReference type="Pfam" id="PF07730"/>
    </source>
</evidence>
<sequence length="609" mass="64644">MWATLWAVITLVVLTRAVGTLQLGMSWSAVLIAGFSFLPVFPLLAGLRSGRRRAPLLAALVAGYAIPFLFCGMQWGWMPWTLAVGALCAFRDRAAWLAFGLVFCGAVAAGLLTGGDAMVYATMIGAMRYALAIFGLYALAVMVEALHTTRADLTRGPVRQEQRRLDSDLRGVVGSGLRKLHGELNAAIDGPAADRPERLQAAIATARRTLAEVRGTSGSYRQAKSPAVPVESPNVARRILAAVYGADTIAEVVLYSLREYRQPWTTVLVIPWCVVVGVMLLAGTPSHRRLTAAGLLLVLPTVIGIAVSNLAVGAGVTEFGFLAGVVLVRVRRPYSQTIAGLIFAVFVALHVYVGVPFLVTALEVNAFAVLAFATYALLRLAELVRLLHQARADLIREAVLSERTRIARDLHDVLSSSLAAIALKGELCQRLLAVGSAAAGRQLAELSDLADRAVAELASLADRPVDLRLHEEVTMSRAILTGAGVRVDTTIGDLAQVRELDGALAAVLREAVTNIVKHADARTCSITVLCAPGDVRLRVVNDGVRHQSPKGLAPAAHSGSGLLGMAERVERSGGRLAAGPVSDGVYEVVAEFRPTPLPLHEESLAAFAT</sequence>
<evidence type="ECO:0000256" key="4">
    <source>
        <dbReference type="SAM" id="Phobius"/>
    </source>
</evidence>
<feature type="domain" description="Signal transduction histidine kinase subgroup 3 dimerisation and phosphoacceptor" evidence="5">
    <location>
        <begin position="402"/>
        <end position="458"/>
    </location>
</feature>
<dbReference type="Proteomes" id="UP001499854">
    <property type="component" value="Unassembled WGS sequence"/>
</dbReference>
<feature type="transmembrane region" description="Helical" evidence="4">
    <location>
        <begin position="54"/>
        <end position="75"/>
    </location>
</feature>
<comment type="caution">
    <text evidence="6">The sequence shown here is derived from an EMBL/GenBank/DDBJ whole genome shotgun (WGS) entry which is preliminary data.</text>
</comment>
<evidence type="ECO:0000256" key="2">
    <source>
        <dbReference type="ARBA" id="ARBA00022777"/>
    </source>
</evidence>
<feature type="transmembrane region" description="Helical" evidence="4">
    <location>
        <begin position="290"/>
        <end position="307"/>
    </location>
</feature>
<keyword evidence="1" id="KW-0808">Transferase</keyword>
<feature type="transmembrane region" description="Helical" evidence="4">
    <location>
        <begin position="95"/>
        <end position="114"/>
    </location>
</feature>
<feature type="transmembrane region" description="Helical" evidence="4">
    <location>
        <begin position="126"/>
        <end position="146"/>
    </location>
</feature>
<dbReference type="InterPro" id="IPR050482">
    <property type="entry name" value="Sensor_HK_TwoCompSys"/>
</dbReference>
<evidence type="ECO:0000313" key="7">
    <source>
        <dbReference type="Proteomes" id="UP001499854"/>
    </source>
</evidence>
<evidence type="ECO:0000256" key="3">
    <source>
        <dbReference type="ARBA" id="ARBA00023012"/>
    </source>
</evidence>
<evidence type="ECO:0000313" key="6">
    <source>
        <dbReference type="EMBL" id="GAA1965207.1"/>
    </source>
</evidence>
<reference evidence="6 7" key="1">
    <citation type="journal article" date="2019" name="Int. J. Syst. Evol. Microbiol.">
        <title>The Global Catalogue of Microorganisms (GCM) 10K type strain sequencing project: providing services to taxonomists for standard genome sequencing and annotation.</title>
        <authorList>
            <consortium name="The Broad Institute Genomics Platform"/>
            <consortium name="The Broad Institute Genome Sequencing Center for Infectious Disease"/>
            <person name="Wu L."/>
            <person name="Ma J."/>
        </authorList>
    </citation>
    <scope>NUCLEOTIDE SEQUENCE [LARGE SCALE GENOMIC DNA]</scope>
    <source>
        <strain evidence="6 7">JCM 16013</strain>
    </source>
</reference>
<feature type="transmembrane region" description="Helical" evidence="4">
    <location>
        <begin position="264"/>
        <end position="283"/>
    </location>
</feature>
<proteinExistence type="predicted"/>
<feature type="transmembrane region" description="Helical" evidence="4">
    <location>
        <begin position="337"/>
        <end position="358"/>
    </location>
</feature>
<feature type="transmembrane region" description="Helical" evidence="4">
    <location>
        <begin position="27"/>
        <end position="47"/>
    </location>
</feature>
<dbReference type="SUPFAM" id="SSF55874">
    <property type="entry name" value="ATPase domain of HSP90 chaperone/DNA topoisomerase II/histidine kinase"/>
    <property type="match status" value="1"/>
</dbReference>
<dbReference type="InterPro" id="IPR011712">
    <property type="entry name" value="Sig_transdc_His_kin_sub3_dim/P"/>
</dbReference>
<keyword evidence="4" id="KW-0472">Membrane</keyword>
<keyword evidence="2" id="KW-0418">Kinase</keyword>